<evidence type="ECO:0000313" key="10">
    <source>
        <dbReference type="Proteomes" id="UP000231409"/>
    </source>
</evidence>
<keyword evidence="6" id="KW-1133">Transmembrane helix</keyword>
<sequence>MTTTFWVMAGLLIALALAFIAYPLFFNRARQRAESDIRNQNLMAYRTRMAELDAEFAAGVIDEENFRQLKEELAGSMLDDVGDPDEAPAAAAVSPRRGAPALVVLASVVAVPVAAVMLYQQWGALDDVEQFQAMQAMVAADGDRAAQMLALTAQLRAQLEASPDNPDGWAMLARSYMRLEKYPEAARAFERLAGVVDEDGSRAVAWGLSAQAWFFASQGAMDEQVTRAITRARALNPDEVNALGLLGINAFSRQAFEEAIGHWERIVEVAPDHPQLPAIREGIAQAYQRLGREAPMPESGPAVAGQTVSPQGVSVRVELADAFREEVPADTTLFIFARKPGNRSGPPVAVARLTAADLPADIRLDDSYAMAPTARISEAGEVLVTARLSPSGSAMPQAGDWQGGLDNPLPVTAEAGQPVVLVIDQQLHN</sequence>
<dbReference type="PANTHER" id="PTHR47870:SF4">
    <property type="entry name" value="CYTOCHROME C-TYPE BIOGENESIS PROTEIN CYCH"/>
    <property type="match status" value="1"/>
</dbReference>
<dbReference type="SUPFAM" id="SSF48452">
    <property type="entry name" value="TPR-like"/>
    <property type="match status" value="1"/>
</dbReference>
<evidence type="ECO:0000256" key="6">
    <source>
        <dbReference type="SAM" id="Phobius"/>
    </source>
</evidence>
<keyword evidence="3" id="KW-0201">Cytochrome c-type biogenesis</keyword>
<dbReference type="InterPro" id="IPR017560">
    <property type="entry name" value="Cyt_c_biogenesis_CcmI"/>
</dbReference>
<dbReference type="GO" id="GO:0005886">
    <property type="term" value="C:plasma membrane"/>
    <property type="evidence" value="ECO:0007669"/>
    <property type="project" value="TreeGrafter"/>
</dbReference>
<dbReference type="Pfam" id="PF23892">
    <property type="entry name" value="Ig_CycH"/>
    <property type="match status" value="1"/>
</dbReference>
<keyword evidence="10" id="KW-1185">Reference proteome</keyword>
<evidence type="ECO:0000256" key="3">
    <source>
        <dbReference type="ARBA" id="ARBA00022748"/>
    </source>
</evidence>
<dbReference type="InterPro" id="IPR051263">
    <property type="entry name" value="C-type_cytochrome_biogenesis"/>
</dbReference>
<feature type="transmembrane region" description="Helical" evidence="6">
    <location>
        <begin position="101"/>
        <end position="122"/>
    </location>
</feature>
<accession>A0A2G1UPR0</accession>
<evidence type="ECO:0000256" key="1">
    <source>
        <dbReference type="ARBA" id="ARBA00004196"/>
    </source>
</evidence>
<evidence type="ECO:0000259" key="7">
    <source>
        <dbReference type="Pfam" id="PF23892"/>
    </source>
</evidence>
<comment type="caution">
    <text evidence="9">The sequence shown here is derived from an EMBL/GenBank/DDBJ whole genome shotgun (WGS) entry which is preliminary data.</text>
</comment>
<dbReference type="InterPro" id="IPR056413">
    <property type="entry name" value="TPR_CcmH_CycH"/>
</dbReference>
<feature type="transmembrane region" description="Helical" evidence="6">
    <location>
        <begin position="6"/>
        <end position="25"/>
    </location>
</feature>
<comment type="subcellular location">
    <subcellularLocation>
        <location evidence="1">Cell envelope</location>
    </subcellularLocation>
</comment>
<evidence type="ECO:0000256" key="2">
    <source>
        <dbReference type="ARBA" id="ARBA00022737"/>
    </source>
</evidence>
<dbReference type="PROSITE" id="PS50005">
    <property type="entry name" value="TPR"/>
    <property type="match status" value="1"/>
</dbReference>
<dbReference type="InterPro" id="IPR019734">
    <property type="entry name" value="TPR_rpt"/>
</dbReference>
<dbReference type="GO" id="GO:0030313">
    <property type="term" value="C:cell envelope"/>
    <property type="evidence" value="ECO:0007669"/>
    <property type="project" value="UniProtKB-SubCell"/>
</dbReference>
<evidence type="ECO:0000259" key="8">
    <source>
        <dbReference type="Pfam" id="PF23914"/>
    </source>
</evidence>
<gene>
    <name evidence="9" type="primary">ccmI</name>
    <name evidence="9" type="ORF">CLH61_05110</name>
</gene>
<reference evidence="9 10" key="1">
    <citation type="submission" date="2017-09" db="EMBL/GenBank/DDBJ databases">
        <title>The draft genome sequences of Marinobacter sp. PWS21.</title>
        <authorList>
            <person name="Cao J."/>
        </authorList>
    </citation>
    <scope>NUCLEOTIDE SEQUENCE [LARGE SCALE GENOMIC DNA]</scope>
    <source>
        <strain evidence="9 10">PWS21</strain>
    </source>
</reference>
<proteinExistence type="predicted"/>
<dbReference type="RefSeq" id="WP_099613614.1">
    <property type="nucleotide sequence ID" value="NZ_KZ319368.1"/>
</dbReference>
<keyword evidence="2" id="KW-0677">Repeat</keyword>
<organism evidence="9 10">
    <name type="scientific">Marinobacter profundi</name>
    <dbReference type="NCBI Taxonomy" id="2666256"/>
    <lineage>
        <taxon>Bacteria</taxon>
        <taxon>Pseudomonadati</taxon>
        <taxon>Pseudomonadota</taxon>
        <taxon>Gammaproteobacteria</taxon>
        <taxon>Pseudomonadales</taxon>
        <taxon>Marinobacteraceae</taxon>
        <taxon>Marinobacter</taxon>
    </lineage>
</organism>
<evidence type="ECO:0000313" key="9">
    <source>
        <dbReference type="EMBL" id="PHQ16453.1"/>
    </source>
</evidence>
<evidence type="ECO:0000256" key="4">
    <source>
        <dbReference type="ARBA" id="ARBA00022803"/>
    </source>
</evidence>
<dbReference type="InterPro" id="IPR011990">
    <property type="entry name" value="TPR-like_helical_dom_sf"/>
</dbReference>
<evidence type="ECO:0000256" key="5">
    <source>
        <dbReference type="PROSITE-ProRule" id="PRU00339"/>
    </source>
</evidence>
<dbReference type="PANTHER" id="PTHR47870">
    <property type="entry name" value="CYTOCHROME C-TYPE BIOGENESIS PROTEIN CCMH"/>
    <property type="match status" value="1"/>
</dbReference>
<dbReference type="InterPro" id="IPR056412">
    <property type="entry name" value="Ig_CycH"/>
</dbReference>
<protein>
    <submittedName>
        <fullName evidence="9">C-type cytochrome biogenesis protein CcmI</fullName>
    </submittedName>
</protein>
<dbReference type="Pfam" id="PF23914">
    <property type="entry name" value="TPR_CcmH_CycH"/>
    <property type="match status" value="1"/>
</dbReference>
<keyword evidence="6" id="KW-0812">Transmembrane</keyword>
<dbReference type="GO" id="GO:0017004">
    <property type="term" value="P:cytochrome complex assembly"/>
    <property type="evidence" value="ECO:0007669"/>
    <property type="project" value="UniProtKB-KW"/>
</dbReference>
<dbReference type="SMART" id="SM00028">
    <property type="entry name" value="TPR"/>
    <property type="match status" value="2"/>
</dbReference>
<feature type="domain" description="Cytochrome c-type biogenesis protein H TPR" evidence="8">
    <location>
        <begin position="144"/>
        <end position="271"/>
    </location>
</feature>
<keyword evidence="4 5" id="KW-0802">TPR repeat</keyword>
<feature type="domain" description="Cytochrome c-type biogenesis protein H Ig-like" evidence="7">
    <location>
        <begin position="313"/>
        <end position="424"/>
    </location>
</feature>
<dbReference type="AlphaFoldDB" id="A0A2G1UPR0"/>
<keyword evidence="6" id="KW-0472">Membrane</keyword>
<name>A0A2G1UPR0_9GAMM</name>
<dbReference type="EMBL" id="NTFH01000004">
    <property type="protein sequence ID" value="PHQ16453.1"/>
    <property type="molecule type" value="Genomic_DNA"/>
</dbReference>
<feature type="repeat" description="TPR" evidence="5">
    <location>
        <begin position="240"/>
        <end position="273"/>
    </location>
</feature>
<dbReference type="NCBIfam" id="TIGR03142">
    <property type="entry name" value="cytochro_ccmI"/>
    <property type="match status" value="1"/>
</dbReference>
<dbReference type="Proteomes" id="UP000231409">
    <property type="component" value="Unassembled WGS sequence"/>
</dbReference>
<dbReference type="Gene3D" id="1.25.40.10">
    <property type="entry name" value="Tetratricopeptide repeat domain"/>
    <property type="match status" value="1"/>
</dbReference>